<dbReference type="RefSeq" id="WP_242007894.1">
    <property type="nucleotide sequence ID" value="NZ_VLKU01000002.1"/>
</dbReference>
<organism evidence="1 2">
    <name type="scientific">Paracoccus sulfuroxidans</name>
    <dbReference type="NCBI Taxonomy" id="384678"/>
    <lineage>
        <taxon>Bacteria</taxon>
        <taxon>Pseudomonadati</taxon>
        <taxon>Pseudomonadota</taxon>
        <taxon>Alphaproteobacteria</taxon>
        <taxon>Rhodobacterales</taxon>
        <taxon>Paracoccaceae</taxon>
        <taxon>Paracoccus</taxon>
    </lineage>
</organism>
<comment type="caution">
    <text evidence="1">The sequence shown here is derived from an EMBL/GenBank/DDBJ whole genome shotgun (WGS) entry which is preliminary data.</text>
</comment>
<dbReference type="Proteomes" id="UP000316225">
    <property type="component" value="Unassembled WGS sequence"/>
</dbReference>
<dbReference type="EMBL" id="VLKU01000002">
    <property type="protein sequence ID" value="TWI36819.1"/>
    <property type="molecule type" value="Genomic_DNA"/>
</dbReference>
<evidence type="ECO:0000313" key="2">
    <source>
        <dbReference type="Proteomes" id="UP000316225"/>
    </source>
</evidence>
<sequence length="82" mass="9220">MTMFNHLSTFADCAMKVTPDTGARFAVTLIDRRKGKPHHISGIPLTLMTSDPEAASEDLLRNRDPSLWGVIVEKRDRKGRIQ</sequence>
<accession>A0A562NXC3</accession>
<evidence type="ECO:0000313" key="1">
    <source>
        <dbReference type="EMBL" id="TWI36819.1"/>
    </source>
</evidence>
<gene>
    <name evidence="1" type="ORF">IQ24_00602</name>
</gene>
<name>A0A562NXC3_9RHOB</name>
<reference evidence="1 2" key="1">
    <citation type="journal article" date="2015" name="Stand. Genomic Sci.">
        <title>Genomic Encyclopedia of Bacterial and Archaeal Type Strains, Phase III: the genomes of soil and plant-associated and newly described type strains.</title>
        <authorList>
            <person name="Whitman W.B."/>
            <person name="Woyke T."/>
            <person name="Klenk H.P."/>
            <person name="Zhou Y."/>
            <person name="Lilburn T.G."/>
            <person name="Beck B.J."/>
            <person name="De Vos P."/>
            <person name="Vandamme P."/>
            <person name="Eisen J.A."/>
            <person name="Garrity G."/>
            <person name="Hugenholtz P."/>
            <person name="Kyrpides N.C."/>
        </authorList>
    </citation>
    <scope>NUCLEOTIDE SEQUENCE [LARGE SCALE GENOMIC DNA]</scope>
    <source>
        <strain evidence="1 2">CGMCC 1.5364</strain>
    </source>
</reference>
<dbReference type="AlphaFoldDB" id="A0A562NXC3"/>
<protein>
    <submittedName>
        <fullName evidence="1">Uncharacterized protein</fullName>
    </submittedName>
</protein>
<proteinExistence type="predicted"/>
<keyword evidence="2" id="KW-1185">Reference proteome</keyword>